<evidence type="ECO:0000256" key="1">
    <source>
        <dbReference type="ARBA" id="ARBA00009477"/>
    </source>
</evidence>
<sequence length="380" mass="41243">MFRQFIGVFCLGLLTTSVVAQAPHSQTYVVQEYAIPTAVTLGGTVVPYKEVTLSAQLPGRVELIAGEEGDRFKQGTALVALNGAELLAQRRAAFAEMMSADAVLRNASMQYSRELYSPNSPNQMNVPGGMALPNLFDQFFSRPASDFLGQSHSGLDRYTELHNFGTQIEQARNAKLRAQSQIEQIDAKLRDAVGKAPFDGIITQKMVEVGDTVQPGTPLVQFADTEYLQIQIEVPARLVPGLNVGMTVPAKLDVLNTPVQVRVAHIFPVADPIRHTVTVKFDLPIGTRTGPGQYAQVDVQDTNVTAQVLPVIPRSALVWRGSLPGVYVRQGEQRSLRLVRIGRDMDTHHVSVLSGLKHGDVIELSPAPGGSSSWSSTPKP</sequence>
<dbReference type="SUPFAM" id="SSF111369">
    <property type="entry name" value="HlyD-like secretion proteins"/>
    <property type="match status" value="2"/>
</dbReference>
<dbReference type="OrthoDB" id="9806939at2"/>
<evidence type="ECO:0000313" key="4">
    <source>
        <dbReference type="EMBL" id="OUD13083.1"/>
    </source>
</evidence>
<protein>
    <submittedName>
        <fullName evidence="4">Efflux transporter periplasmic adaptor subunit</fullName>
    </submittedName>
</protein>
<dbReference type="AlphaFoldDB" id="A0A251X5Z5"/>
<keyword evidence="5" id="KW-1185">Reference proteome</keyword>
<evidence type="ECO:0000256" key="2">
    <source>
        <dbReference type="SAM" id="SignalP"/>
    </source>
</evidence>
<dbReference type="PANTHER" id="PTHR30469">
    <property type="entry name" value="MULTIDRUG RESISTANCE PROTEIN MDTA"/>
    <property type="match status" value="1"/>
</dbReference>
<organism evidence="4 5">
    <name type="scientific">Thioflexithrix psekupsensis</name>
    <dbReference type="NCBI Taxonomy" id="1570016"/>
    <lineage>
        <taxon>Bacteria</taxon>
        <taxon>Pseudomonadati</taxon>
        <taxon>Pseudomonadota</taxon>
        <taxon>Gammaproteobacteria</taxon>
        <taxon>Thiotrichales</taxon>
        <taxon>Thioflexithrix</taxon>
    </lineage>
</organism>
<dbReference type="EMBL" id="MSLT01000018">
    <property type="protein sequence ID" value="OUD13083.1"/>
    <property type="molecule type" value="Genomic_DNA"/>
</dbReference>
<reference evidence="4 5" key="1">
    <citation type="submission" date="2016-12" db="EMBL/GenBank/DDBJ databases">
        <title>Thioflexothrix psekupsii D3 genome sequencing and assembly.</title>
        <authorList>
            <person name="Fomenkov A."/>
            <person name="Vincze T."/>
            <person name="Grabovich M."/>
            <person name="Anton B.P."/>
            <person name="Dubinina G."/>
            <person name="Orlova M."/>
            <person name="Belousova E."/>
            <person name="Roberts R.J."/>
        </authorList>
    </citation>
    <scope>NUCLEOTIDE SEQUENCE [LARGE SCALE GENOMIC DNA]</scope>
    <source>
        <strain evidence="4">D3</strain>
    </source>
</reference>
<dbReference type="PANTHER" id="PTHR30469:SF18">
    <property type="entry name" value="RESISTANCE-NODULATION-CELL DIVISION (RND) EFFLUX MEMBRANE FUSION PROTEIN-RELATED"/>
    <property type="match status" value="1"/>
</dbReference>
<dbReference type="Gene3D" id="2.40.30.170">
    <property type="match status" value="1"/>
</dbReference>
<dbReference type="Pfam" id="PF25973">
    <property type="entry name" value="BSH_CzcB"/>
    <property type="match status" value="1"/>
</dbReference>
<dbReference type="Gene3D" id="2.40.420.20">
    <property type="match status" value="1"/>
</dbReference>
<dbReference type="Proteomes" id="UP000194798">
    <property type="component" value="Unassembled WGS sequence"/>
</dbReference>
<dbReference type="InterPro" id="IPR058647">
    <property type="entry name" value="BSH_CzcB-like"/>
</dbReference>
<keyword evidence="2" id="KW-0732">Signal</keyword>
<feature type="chain" id="PRO_5012264867" evidence="2">
    <location>
        <begin position="21"/>
        <end position="380"/>
    </location>
</feature>
<comment type="caution">
    <text evidence="4">The sequence shown here is derived from an EMBL/GenBank/DDBJ whole genome shotgun (WGS) entry which is preliminary data.</text>
</comment>
<feature type="domain" description="CzcB-like barrel-sandwich hybrid" evidence="3">
    <location>
        <begin position="51"/>
        <end position="224"/>
    </location>
</feature>
<dbReference type="GO" id="GO:1990281">
    <property type="term" value="C:efflux pump complex"/>
    <property type="evidence" value="ECO:0007669"/>
    <property type="project" value="TreeGrafter"/>
</dbReference>
<accession>A0A251X5Z5</accession>
<gene>
    <name evidence="4" type="ORF">TPSD3_10560</name>
</gene>
<dbReference type="RefSeq" id="WP_086488531.1">
    <property type="nucleotide sequence ID" value="NZ_MSLT01000018.1"/>
</dbReference>
<dbReference type="Gene3D" id="1.10.287.470">
    <property type="entry name" value="Helix hairpin bin"/>
    <property type="match status" value="2"/>
</dbReference>
<dbReference type="GO" id="GO:0015562">
    <property type="term" value="F:efflux transmembrane transporter activity"/>
    <property type="evidence" value="ECO:0007669"/>
    <property type="project" value="TreeGrafter"/>
</dbReference>
<proteinExistence type="inferred from homology"/>
<comment type="similarity">
    <text evidence="1">Belongs to the membrane fusion protein (MFP) (TC 8.A.1) family.</text>
</comment>
<name>A0A251X5Z5_9GAMM</name>
<dbReference type="InterPro" id="IPR006143">
    <property type="entry name" value="RND_pump_MFP"/>
</dbReference>
<evidence type="ECO:0000259" key="3">
    <source>
        <dbReference type="Pfam" id="PF25973"/>
    </source>
</evidence>
<evidence type="ECO:0000313" key="5">
    <source>
        <dbReference type="Proteomes" id="UP000194798"/>
    </source>
</evidence>
<feature type="signal peptide" evidence="2">
    <location>
        <begin position="1"/>
        <end position="20"/>
    </location>
</feature>
<dbReference type="NCBIfam" id="TIGR01730">
    <property type="entry name" value="RND_mfp"/>
    <property type="match status" value="1"/>
</dbReference>
<dbReference type="Gene3D" id="2.40.50.100">
    <property type="match status" value="2"/>
</dbReference>